<feature type="transmembrane region" description="Helical" evidence="6">
    <location>
        <begin position="32"/>
        <end position="50"/>
    </location>
</feature>
<protein>
    <recommendedName>
        <fullName evidence="9">Multiple resistance and pH regulation protein F</fullName>
    </recommendedName>
</protein>
<keyword evidence="4 6" id="KW-1133">Transmembrane helix</keyword>
<proteinExistence type="predicted"/>
<reference evidence="7" key="2">
    <citation type="submission" date="2020-09" db="EMBL/GenBank/DDBJ databases">
        <authorList>
            <person name="Sun Q."/>
            <person name="Ohkuma M."/>
        </authorList>
    </citation>
    <scope>NUCLEOTIDE SEQUENCE</scope>
    <source>
        <strain evidence="7">JCM 4654</strain>
    </source>
</reference>
<dbReference type="RefSeq" id="WP_190178987.1">
    <property type="nucleotide sequence ID" value="NZ_BMVF01000009.1"/>
</dbReference>
<dbReference type="Proteomes" id="UP000608955">
    <property type="component" value="Unassembled WGS sequence"/>
</dbReference>
<sequence length="87" mass="9054">MNAWLIGALALLAGAFAPAALLTARGEPTDRLIGLEIGGVVVVLFLLLLIQGLGQPSYLIVPLVTVLVSFAGTLVFTRLLAPTADER</sequence>
<evidence type="ECO:0000313" key="8">
    <source>
        <dbReference type="Proteomes" id="UP000608955"/>
    </source>
</evidence>
<dbReference type="GO" id="GO:0005886">
    <property type="term" value="C:plasma membrane"/>
    <property type="evidence" value="ECO:0007669"/>
    <property type="project" value="UniProtKB-SubCell"/>
</dbReference>
<keyword evidence="5 6" id="KW-0472">Membrane</keyword>
<gene>
    <name evidence="7" type="ORF">GCM10010508_37360</name>
</gene>
<comment type="caution">
    <text evidence="7">The sequence shown here is derived from an EMBL/GenBank/DDBJ whole genome shotgun (WGS) entry which is preliminary data.</text>
</comment>
<evidence type="ECO:0000256" key="4">
    <source>
        <dbReference type="ARBA" id="ARBA00022989"/>
    </source>
</evidence>
<feature type="transmembrane region" description="Helical" evidence="6">
    <location>
        <begin position="57"/>
        <end position="81"/>
    </location>
</feature>
<evidence type="ECO:0000256" key="1">
    <source>
        <dbReference type="ARBA" id="ARBA00004651"/>
    </source>
</evidence>
<keyword evidence="3 6" id="KW-0812">Transmembrane</keyword>
<comment type="subcellular location">
    <subcellularLocation>
        <location evidence="1">Cell membrane</location>
        <topology evidence="1">Multi-pass membrane protein</topology>
    </subcellularLocation>
</comment>
<dbReference type="EMBL" id="BMVF01000009">
    <property type="protein sequence ID" value="GHD90907.1"/>
    <property type="molecule type" value="Genomic_DNA"/>
</dbReference>
<dbReference type="AlphaFoldDB" id="A0A919CW04"/>
<evidence type="ECO:0008006" key="9">
    <source>
        <dbReference type="Google" id="ProtNLM"/>
    </source>
</evidence>
<dbReference type="InterPro" id="IPR007208">
    <property type="entry name" value="MrpF/PhaF-like"/>
</dbReference>
<keyword evidence="2" id="KW-1003">Cell membrane</keyword>
<reference evidence="7" key="1">
    <citation type="journal article" date="2014" name="Int. J. Syst. Evol. Microbiol.">
        <title>Complete genome sequence of Corynebacterium casei LMG S-19264T (=DSM 44701T), isolated from a smear-ripened cheese.</title>
        <authorList>
            <consortium name="US DOE Joint Genome Institute (JGI-PGF)"/>
            <person name="Walter F."/>
            <person name="Albersmeier A."/>
            <person name="Kalinowski J."/>
            <person name="Ruckert C."/>
        </authorList>
    </citation>
    <scope>NUCLEOTIDE SEQUENCE</scope>
    <source>
        <strain evidence="7">JCM 4654</strain>
    </source>
</reference>
<evidence type="ECO:0000256" key="5">
    <source>
        <dbReference type="ARBA" id="ARBA00023136"/>
    </source>
</evidence>
<dbReference type="GO" id="GO:0015075">
    <property type="term" value="F:monoatomic ion transmembrane transporter activity"/>
    <property type="evidence" value="ECO:0007669"/>
    <property type="project" value="InterPro"/>
</dbReference>
<evidence type="ECO:0000256" key="6">
    <source>
        <dbReference type="SAM" id="Phobius"/>
    </source>
</evidence>
<keyword evidence="8" id="KW-1185">Reference proteome</keyword>
<name>A0A919CW04_9ACTN</name>
<dbReference type="Pfam" id="PF04066">
    <property type="entry name" value="MrpF_PhaF"/>
    <property type="match status" value="1"/>
</dbReference>
<evidence type="ECO:0000256" key="2">
    <source>
        <dbReference type="ARBA" id="ARBA00022475"/>
    </source>
</evidence>
<organism evidence="7 8">
    <name type="scientific">Streptomyces naganishii JCM 4654</name>
    <dbReference type="NCBI Taxonomy" id="1306179"/>
    <lineage>
        <taxon>Bacteria</taxon>
        <taxon>Bacillati</taxon>
        <taxon>Actinomycetota</taxon>
        <taxon>Actinomycetes</taxon>
        <taxon>Kitasatosporales</taxon>
        <taxon>Streptomycetaceae</taxon>
        <taxon>Streptomyces</taxon>
    </lineage>
</organism>
<accession>A0A919CW04</accession>
<evidence type="ECO:0000256" key="3">
    <source>
        <dbReference type="ARBA" id="ARBA00022692"/>
    </source>
</evidence>
<evidence type="ECO:0000313" key="7">
    <source>
        <dbReference type="EMBL" id="GHD90907.1"/>
    </source>
</evidence>